<dbReference type="Proteomes" id="UP000222531">
    <property type="component" value="Unassembled WGS sequence"/>
</dbReference>
<dbReference type="PIRSF" id="PIRSF006324">
    <property type="entry name" value="LeuE"/>
    <property type="match status" value="1"/>
</dbReference>
<evidence type="ECO:0000256" key="6">
    <source>
        <dbReference type="SAM" id="Phobius"/>
    </source>
</evidence>
<dbReference type="PANTHER" id="PTHR30086:SF20">
    <property type="entry name" value="ARGININE EXPORTER PROTEIN ARGO-RELATED"/>
    <property type="match status" value="1"/>
</dbReference>
<keyword evidence="5 6" id="KW-0472">Membrane</keyword>
<sequence length="215" mass="22419">MTRLPIEAFLSFVAVDLALVFVPGPDWLYVIARGLGQGRRMALIAVAGLLLGYLTHTVLAVAGLAALIAANPATLDVLRYCGAVYLVYLGVRLLMAARGSADEAHSAPVHSALTVLRQSALTSLLNPKGLLVYLSLLPQFIREGSDLPETAQMALMGITHVLLCGLVYGAVAFGTGGAGDRFATRPNTARRLNNVAGVLLLAIAGVTGLSGVVSW</sequence>
<dbReference type="OrthoDB" id="9814990at2"/>
<comment type="subcellular location">
    <subcellularLocation>
        <location evidence="1">Cell membrane</location>
        <topology evidence="1">Multi-pass membrane protein</topology>
    </subcellularLocation>
</comment>
<keyword evidence="3 6" id="KW-0812">Transmembrane</keyword>
<dbReference type="EMBL" id="NHZO01000168">
    <property type="protein sequence ID" value="PHQ48081.1"/>
    <property type="molecule type" value="Genomic_DNA"/>
</dbReference>
<dbReference type="PANTHER" id="PTHR30086">
    <property type="entry name" value="ARGININE EXPORTER PROTEIN ARGO"/>
    <property type="match status" value="1"/>
</dbReference>
<dbReference type="GO" id="GO:0015171">
    <property type="term" value="F:amino acid transmembrane transporter activity"/>
    <property type="evidence" value="ECO:0007669"/>
    <property type="project" value="TreeGrafter"/>
</dbReference>
<feature type="transmembrane region" description="Helical" evidence="6">
    <location>
        <begin position="6"/>
        <end position="30"/>
    </location>
</feature>
<feature type="transmembrane region" description="Helical" evidence="6">
    <location>
        <begin position="77"/>
        <end position="95"/>
    </location>
</feature>
<dbReference type="GO" id="GO:0005886">
    <property type="term" value="C:plasma membrane"/>
    <property type="evidence" value="ECO:0007669"/>
    <property type="project" value="UniProtKB-SubCell"/>
</dbReference>
<dbReference type="Pfam" id="PF01810">
    <property type="entry name" value="LysE"/>
    <property type="match status" value="1"/>
</dbReference>
<protein>
    <submittedName>
        <fullName evidence="7">Uncharacterized protein</fullName>
    </submittedName>
</protein>
<evidence type="ECO:0000313" key="7">
    <source>
        <dbReference type="EMBL" id="PHQ48081.1"/>
    </source>
</evidence>
<dbReference type="AlphaFoldDB" id="A0A2G1XA41"/>
<name>A0A2G1XA41_STRCJ</name>
<keyword evidence="2" id="KW-1003">Cell membrane</keyword>
<evidence type="ECO:0000256" key="3">
    <source>
        <dbReference type="ARBA" id="ARBA00022692"/>
    </source>
</evidence>
<evidence type="ECO:0000256" key="5">
    <source>
        <dbReference type="ARBA" id="ARBA00023136"/>
    </source>
</evidence>
<gene>
    <name evidence="7" type="ORF">BLA24_32065</name>
</gene>
<keyword evidence="8" id="KW-1185">Reference proteome</keyword>
<evidence type="ECO:0000256" key="2">
    <source>
        <dbReference type="ARBA" id="ARBA00022475"/>
    </source>
</evidence>
<dbReference type="InterPro" id="IPR001123">
    <property type="entry name" value="LeuE-type"/>
</dbReference>
<reference evidence="7 8" key="1">
    <citation type="journal article" date="2017" name="Biochemistry">
        <title>Identification of the Biosynthetic Pathway for the Antibiotic Bicyclomycin.</title>
        <authorList>
            <person name="Patteson J."/>
            <person name="Cai W."/>
            <person name="Johnson R.A."/>
            <person name="Santa Maria K."/>
            <person name="Li B."/>
        </authorList>
    </citation>
    <scope>NUCLEOTIDE SEQUENCE [LARGE SCALE GENOMIC DNA]</scope>
    <source>
        <strain evidence="7 8">ATCC 21532</strain>
    </source>
</reference>
<feature type="transmembrane region" description="Helical" evidence="6">
    <location>
        <begin position="153"/>
        <end position="174"/>
    </location>
</feature>
<feature type="transmembrane region" description="Helical" evidence="6">
    <location>
        <begin position="195"/>
        <end position="213"/>
    </location>
</feature>
<keyword evidence="4 6" id="KW-1133">Transmembrane helix</keyword>
<proteinExistence type="predicted"/>
<evidence type="ECO:0000256" key="4">
    <source>
        <dbReference type="ARBA" id="ARBA00022989"/>
    </source>
</evidence>
<feature type="transmembrane region" description="Helical" evidence="6">
    <location>
        <begin position="42"/>
        <end position="71"/>
    </location>
</feature>
<evidence type="ECO:0000256" key="1">
    <source>
        <dbReference type="ARBA" id="ARBA00004651"/>
    </source>
</evidence>
<organism evidence="7 8">
    <name type="scientific">Streptomyces cinnamoneus</name>
    <name type="common">Streptoverticillium cinnamoneum</name>
    <dbReference type="NCBI Taxonomy" id="53446"/>
    <lineage>
        <taxon>Bacteria</taxon>
        <taxon>Bacillati</taxon>
        <taxon>Actinomycetota</taxon>
        <taxon>Actinomycetes</taxon>
        <taxon>Kitasatosporales</taxon>
        <taxon>Streptomycetaceae</taxon>
        <taxon>Streptomyces</taxon>
        <taxon>Streptomyces cinnamoneus group</taxon>
    </lineage>
</organism>
<evidence type="ECO:0000313" key="8">
    <source>
        <dbReference type="Proteomes" id="UP000222531"/>
    </source>
</evidence>
<accession>A0A2G1XA41</accession>
<comment type="caution">
    <text evidence="7">The sequence shown here is derived from an EMBL/GenBank/DDBJ whole genome shotgun (WGS) entry which is preliminary data.</text>
</comment>